<accession>A0A1I6R165</accession>
<sequence>MNMNKYLAISAFLGAITIVLGAFGAHALKDILSANQLTSFETAVRYQMYHVIVLLFVNIYNGFSEKQKHRISTLFIIGILFFSGSIYAITLGVSAKAIWFITPFGGLILILGWLLMGMYFFINNKNVIK</sequence>
<feature type="transmembrane region" description="Helical" evidence="6">
    <location>
        <begin position="97"/>
        <end position="122"/>
    </location>
</feature>
<comment type="similarity">
    <text evidence="2">Belongs to the UPF0382 family.</text>
</comment>
<name>A0A1I6R165_9FLAO</name>
<feature type="transmembrane region" description="Helical" evidence="6">
    <location>
        <begin position="43"/>
        <end position="61"/>
    </location>
</feature>
<dbReference type="GO" id="GO:0005886">
    <property type="term" value="C:plasma membrane"/>
    <property type="evidence" value="ECO:0007669"/>
    <property type="project" value="TreeGrafter"/>
</dbReference>
<feature type="transmembrane region" description="Helical" evidence="6">
    <location>
        <begin position="73"/>
        <end position="91"/>
    </location>
</feature>
<evidence type="ECO:0000256" key="5">
    <source>
        <dbReference type="ARBA" id="ARBA00023136"/>
    </source>
</evidence>
<gene>
    <name evidence="7" type="ORF">SAMN04488006_2053</name>
</gene>
<evidence type="ECO:0000256" key="4">
    <source>
        <dbReference type="ARBA" id="ARBA00022989"/>
    </source>
</evidence>
<keyword evidence="8" id="KW-1185">Reference proteome</keyword>
<dbReference type="EMBL" id="FOZP01000005">
    <property type="protein sequence ID" value="SFS58449.1"/>
    <property type="molecule type" value="Genomic_DNA"/>
</dbReference>
<evidence type="ECO:0000256" key="1">
    <source>
        <dbReference type="ARBA" id="ARBA00004141"/>
    </source>
</evidence>
<keyword evidence="3 6" id="KW-0812">Transmembrane</keyword>
<comment type="subcellular location">
    <subcellularLocation>
        <location evidence="1">Membrane</location>
        <topology evidence="1">Multi-pass membrane protein</topology>
    </subcellularLocation>
</comment>
<evidence type="ECO:0000256" key="6">
    <source>
        <dbReference type="SAM" id="Phobius"/>
    </source>
</evidence>
<dbReference type="InterPro" id="IPR006696">
    <property type="entry name" value="DUF423"/>
</dbReference>
<proteinExistence type="inferred from homology"/>
<dbReference type="AlphaFoldDB" id="A0A1I6R165"/>
<dbReference type="PANTHER" id="PTHR43461:SF1">
    <property type="entry name" value="TRANSMEMBRANE PROTEIN 256"/>
    <property type="match status" value="1"/>
</dbReference>
<reference evidence="8" key="1">
    <citation type="submission" date="2016-10" db="EMBL/GenBank/DDBJ databases">
        <authorList>
            <person name="Varghese N."/>
            <person name="Submissions S."/>
        </authorList>
    </citation>
    <scope>NUCLEOTIDE SEQUENCE [LARGE SCALE GENOMIC DNA]</scope>
    <source>
        <strain evidence="8">DSM 24450</strain>
    </source>
</reference>
<dbReference type="Proteomes" id="UP000199312">
    <property type="component" value="Unassembled WGS sequence"/>
</dbReference>
<evidence type="ECO:0000313" key="8">
    <source>
        <dbReference type="Proteomes" id="UP000199312"/>
    </source>
</evidence>
<protein>
    <submittedName>
        <fullName evidence="7">Uncharacterized membrane protein YgdD, TMEM256/DUF423 family</fullName>
    </submittedName>
</protein>
<evidence type="ECO:0000256" key="2">
    <source>
        <dbReference type="ARBA" id="ARBA00009694"/>
    </source>
</evidence>
<organism evidence="7 8">
    <name type="scientific">Lutibacter maritimus</name>
    <dbReference type="NCBI Taxonomy" id="593133"/>
    <lineage>
        <taxon>Bacteria</taxon>
        <taxon>Pseudomonadati</taxon>
        <taxon>Bacteroidota</taxon>
        <taxon>Flavobacteriia</taxon>
        <taxon>Flavobacteriales</taxon>
        <taxon>Flavobacteriaceae</taxon>
        <taxon>Lutibacter</taxon>
    </lineage>
</organism>
<dbReference type="Pfam" id="PF04241">
    <property type="entry name" value="DUF423"/>
    <property type="match status" value="1"/>
</dbReference>
<evidence type="ECO:0000313" key="7">
    <source>
        <dbReference type="EMBL" id="SFS58449.1"/>
    </source>
</evidence>
<dbReference type="STRING" id="593133.SAMN04488006_2053"/>
<evidence type="ECO:0000256" key="3">
    <source>
        <dbReference type="ARBA" id="ARBA00022692"/>
    </source>
</evidence>
<keyword evidence="4 6" id="KW-1133">Transmembrane helix</keyword>
<keyword evidence="5 6" id="KW-0472">Membrane</keyword>
<dbReference type="PANTHER" id="PTHR43461">
    <property type="entry name" value="TRANSMEMBRANE PROTEIN 256"/>
    <property type="match status" value="1"/>
</dbReference>